<dbReference type="AlphaFoldDB" id="A0A0K1QBI5"/>
<dbReference type="GO" id="GO:0005737">
    <property type="term" value="C:cytoplasm"/>
    <property type="evidence" value="ECO:0007669"/>
    <property type="project" value="UniProtKB-SubCell"/>
</dbReference>
<name>A0A0K1QBI5_9BACT</name>
<dbReference type="HAMAP" id="MF_01477">
    <property type="entry name" value="Iojap_RsfS"/>
    <property type="match status" value="1"/>
</dbReference>
<dbReference type="InterPro" id="IPR043519">
    <property type="entry name" value="NT_sf"/>
</dbReference>
<dbReference type="OrthoDB" id="9793681at2"/>
<gene>
    <name evidence="2" type="primary">rsfS</name>
    <name evidence="4" type="ORF">AKJ09_09428</name>
</gene>
<sequence>MLRTSHGTPRARAGAGKAAPPAARSTKAAPARTARPATARTTAAARGESARRGEDDGSRLKKVKTPVGTSTASDESREIAIAIAAAAIDKKASGLEVIDVAGRVDYADFLVLMSGRSDRHVAALSAAIEDALRKRNKRALAVEGLPHANWVLMDFGDVVVHVFQDDARATYDIDSLWMDARRIPVPAAEETR</sequence>
<dbReference type="PANTHER" id="PTHR21043">
    <property type="entry name" value="IOJAP SUPERFAMILY ORTHOLOG"/>
    <property type="match status" value="1"/>
</dbReference>
<dbReference type="Proteomes" id="UP000064967">
    <property type="component" value="Chromosome"/>
</dbReference>
<comment type="similarity">
    <text evidence="1 2">Belongs to the Iojap/RsfS family.</text>
</comment>
<dbReference type="Gene3D" id="3.30.460.10">
    <property type="entry name" value="Beta Polymerase, domain 2"/>
    <property type="match status" value="1"/>
</dbReference>
<evidence type="ECO:0000256" key="2">
    <source>
        <dbReference type="HAMAP-Rule" id="MF_01477"/>
    </source>
</evidence>
<dbReference type="SUPFAM" id="SSF81301">
    <property type="entry name" value="Nucleotidyltransferase"/>
    <property type="match status" value="1"/>
</dbReference>
<dbReference type="InterPro" id="IPR004394">
    <property type="entry name" value="Iojap/RsfS/C7orf30"/>
</dbReference>
<comment type="subcellular location">
    <subcellularLocation>
        <location evidence="2">Cytoplasm</location>
    </subcellularLocation>
</comment>
<dbReference type="GO" id="GO:0042256">
    <property type="term" value="P:cytosolic ribosome assembly"/>
    <property type="evidence" value="ECO:0007669"/>
    <property type="project" value="UniProtKB-UniRule"/>
</dbReference>
<comment type="subunit">
    <text evidence="2">Interacts with ribosomal protein uL14 (rplN).</text>
</comment>
<dbReference type="NCBIfam" id="TIGR00090">
    <property type="entry name" value="rsfS_iojap_ybeB"/>
    <property type="match status" value="1"/>
</dbReference>
<dbReference type="GO" id="GO:0090071">
    <property type="term" value="P:negative regulation of ribosome biogenesis"/>
    <property type="evidence" value="ECO:0007669"/>
    <property type="project" value="UniProtKB-UniRule"/>
</dbReference>
<keyword evidence="2" id="KW-0678">Repressor</keyword>
<comment type="function">
    <text evidence="2">Functions as a ribosomal silencing factor. Interacts with ribosomal protein uL14 (rplN), blocking formation of intersubunit bridge B8. Prevents association of the 30S and 50S ribosomal subunits and the formation of functional ribosomes, thus repressing translation.</text>
</comment>
<dbReference type="KEGG" id="llu:AKJ09_09428"/>
<evidence type="ECO:0000256" key="1">
    <source>
        <dbReference type="ARBA" id="ARBA00010574"/>
    </source>
</evidence>
<proteinExistence type="inferred from homology"/>
<evidence type="ECO:0000313" key="4">
    <source>
        <dbReference type="EMBL" id="AKV02765.1"/>
    </source>
</evidence>
<accession>A0A0K1QBI5</accession>
<keyword evidence="5" id="KW-1185">Reference proteome</keyword>
<dbReference type="EMBL" id="CP012333">
    <property type="protein sequence ID" value="AKV02765.1"/>
    <property type="molecule type" value="Genomic_DNA"/>
</dbReference>
<organism evidence="4 5">
    <name type="scientific">Labilithrix luteola</name>
    <dbReference type="NCBI Taxonomy" id="1391654"/>
    <lineage>
        <taxon>Bacteria</taxon>
        <taxon>Pseudomonadati</taxon>
        <taxon>Myxococcota</taxon>
        <taxon>Polyangia</taxon>
        <taxon>Polyangiales</taxon>
        <taxon>Labilitrichaceae</taxon>
        <taxon>Labilithrix</taxon>
    </lineage>
</organism>
<dbReference type="STRING" id="1391654.AKJ09_09428"/>
<keyword evidence="2" id="KW-0810">Translation regulation</keyword>
<feature type="compositionally biased region" description="Basic and acidic residues" evidence="3">
    <location>
        <begin position="48"/>
        <end position="59"/>
    </location>
</feature>
<reference evidence="4 5" key="1">
    <citation type="submission" date="2015-08" db="EMBL/GenBank/DDBJ databases">
        <authorList>
            <person name="Babu N.S."/>
            <person name="Beckwith C.J."/>
            <person name="Beseler K.G."/>
            <person name="Brison A."/>
            <person name="Carone J.V."/>
            <person name="Caskin T.P."/>
            <person name="Diamond M."/>
            <person name="Durham M.E."/>
            <person name="Foxe J.M."/>
            <person name="Go M."/>
            <person name="Henderson B.A."/>
            <person name="Jones I.B."/>
            <person name="McGettigan J.A."/>
            <person name="Micheletti S.J."/>
            <person name="Nasrallah M.E."/>
            <person name="Ortiz D."/>
            <person name="Piller C.R."/>
            <person name="Privatt S.R."/>
            <person name="Schneider S.L."/>
            <person name="Sharp S."/>
            <person name="Smith T.C."/>
            <person name="Stanton J.D."/>
            <person name="Ullery H.E."/>
            <person name="Wilson R.J."/>
            <person name="Serrano M.G."/>
            <person name="Buck G."/>
            <person name="Lee V."/>
            <person name="Wang Y."/>
            <person name="Carvalho R."/>
            <person name="Voegtly L."/>
            <person name="Shi R."/>
            <person name="Duckworth R."/>
            <person name="Johnson A."/>
            <person name="Loviza R."/>
            <person name="Walstead R."/>
            <person name="Shah Z."/>
            <person name="Kiflezghi M."/>
            <person name="Wade K."/>
            <person name="Ball S.L."/>
            <person name="Bradley K.W."/>
            <person name="Asai D.J."/>
            <person name="Bowman C.A."/>
            <person name="Russell D.A."/>
            <person name="Pope W.H."/>
            <person name="Jacobs-Sera D."/>
            <person name="Hendrix R.W."/>
            <person name="Hatfull G.F."/>
        </authorList>
    </citation>
    <scope>NUCLEOTIDE SEQUENCE [LARGE SCALE GENOMIC DNA]</scope>
    <source>
        <strain evidence="4 5">DSM 27648</strain>
    </source>
</reference>
<dbReference type="Pfam" id="PF02410">
    <property type="entry name" value="RsfS"/>
    <property type="match status" value="1"/>
</dbReference>
<protein>
    <recommendedName>
        <fullName evidence="2">Ribosomal silencing factor RsfS</fullName>
    </recommendedName>
</protein>
<evidence type="ECO:0000256" key="3">
    <source>
        <dbReference type="SAM" id="MobiDB-lite"/>
    </source>
</evidence>
<keyword evidence="2" id="KW-0963">Cytoplasm</keyword>
<feature type="region of interest" description="Disordered" evidence="3">
    <location>
        <begin position="1"/>
        <end position="71"/>
    </location>
</feature>
<evidence type="ECO:0000313" key="5">
    <source>
        <dbReference type="Proteomes" id="UP000064967"/>
    </source>
</evidence>
<dbReference type="GO" id="GO:0043023">
    <property type="term" value="F:ribosomal large subunit binding"/>
    <property type="evidence" value="ECO:0007669"/>
    <property type="project" value="TreeGrafter"/>
</dbReference>
<dbReference type="GO" id="GO:0017148">
    <property type="term" value="P:negative regulation of translation"/>
    <property type="evidence" value="ECO:0007669"/>
    <property type="project" value="UniProtKB-UniRule"/>
</dbReference>
<feature type="compositionally biased region" description="Low complexity" evidence="3">
    <location>
        <begin position="7"/>
        <end position="47"/>
    </location>
</feature>
<dbReference type="PANTHER" id="PTHR21043:SF0">
    <property type="entry name" value="MITOCHONDRIAL ASSEMBLY OF RIBOSOMAL LARGE SUBUNIT PROTEIN 1"/>
    <property type="match status" value="1"/>
</dbReference>
<dbReference type="PATRIC" id="fig|1391654.3.peg.9554"/>